<feature type="compositionally biased region" description="Pro residues" evidence="1">
    <location>
        <begin position="93"/>
        <end position="102"/>
    </location>
</feature>
<dbReference type="EMBL" id="JAAVXB010000002">
    <property type="protein sequence ID" value="NKF21586.1"/>
    <property type="molecule type" value="Genomic_DNA"/>
</dbReference>
<name>A0A969W9V2_9GAMM</name>
<comment type="caution">
    <text evidence="2">The sequence shown here is derived from an EMBL/GenBank/DDBJ whole genome shotgun (WGS) entry which is preliminary data.</text>
</comment>
<gene>
    <name evidence="2" type="ORF">G7Y82_04595</name>
</gene>
<sequence length="225" mass="24423">MNNELPLYQCHKRVRAAKIEHINVFNENGDAELICEGGYETSVAGEWLARVAPPGAAHSLIGGYIVQYGDGYASWSPAAAFEDGYTLIEQPKPAEPQPPVQAPPVDRSAQQLSSGEPVDDEHRMINPATGLQKDYVVLTAEERAKGFVRPVRNTYVHVGHGAKFDGPVQMTRGSGCGAATTISRDIAETYARDPKFYSGTFCIGCRTHLPLSEFVWDGTNEVVGS</sequence>
<accession>A0A969W9V2</accession>
<feature type="region of interest" description="Disordered" evidence="1">
    <location>
        <begin position="89"/>
        <end position="122"/>
    </location>
</feature>
<dbReference type="AlphaFoldDB" id="A0A969W9V2"/>
<keyword evidence="3" id="KW-1185">Reference proteome</keyword>
<evidence type="ECO:0000313" key="2">
    <source>
        <dbReference type="EMBL" id="NKF21586.1"/>
    </source>
</evidence>
<dbReference type="Proteomes" id="UP000653472">
    <property type="component" value="Unassembled WGS sequence"/>
</dbReference>
<dbReference type="RefSeq" id="WP_168146842.1">
    <property type="nucleotide sequence ID" value="NZ_JAAVXB010000002.1"/>
</dbReference>
<reference evidence="2" key="1">
    <citation type="submission" date="2020-03" db="EMBL/GenBank/DDBJ databases">
        <title>Solimonas marina sp. nov., isolated from deep seawater of the Pacific Ocean.</title>
        <authorList>
            <person name="Liu X."/>
            <person name="Lai Q."/>
            <person name="Sun F."/>
            <person name="Gai Y."/>
            <person name="Li G."/>
            <person name="Shao Z."/>
        </authorList>
    </citation>
    <scope>NUCLEOTIDE SEQUENCE</scope>
    <source>
        <strain evidence="2">C16B3</strain>
    </source>
</reference>
<evidence type="ECO:0000256" key="1">
    <source>
        <dbReference type="SAM" id="MobiDB-lite"/>
    </source>
</evidence>
<protein>
    <submittedName>
        <fullName evidence="2">Uncharacterized protein</fullName>
    </submittedName>
</protein>
<organism evidence="2 3">
    <name type="scientific">Solimonas marina</name>
    <dbReference type="NCBI Taxonomy" id="2714601"/>
    <lineage>
        <taxon>Bacteria</taxon>
        <taxon>Pseudomonadati</taxon>
        <taxon>Pseudomonadota</taxon>
        <taxon>Gammaproteobacteria</taxon>
        <taxon>Nevskiales</taxon>
        <taxon>Nevskiaceae</taxon>
        <taxon>Solimonas</taxon>
    </lineage>
</organism>
<proteinExistence type="predicted"/>
<evidence type="ECO:0000313" key="3">
    <source>
        <dbReference type="Proteomes" id="UP000653472"/>
    </source>
</evidence>